<protein>
    <submittedName>
        <fullName evidence="1">Uncharacterized protein</fullName>
    </submittedName>
</protein>
<gene>
    <name evidence="1" type="ORF">DWG20_15365</name>
</gene>
<evidence type="ECO:0000313" key="2">
    <source>
        <dbReference type="Proteomes" id="UP000254537"/>
    </source>
</evidence>
<name>A0A345Y9T8_9NEIS</name>
<accession>A0A345Y9T8</accession>
<proteinExistence type="predicted"/>
<reference evidence="1 2" key="1">
    <citation type="submission" date="2018-07" db="EMBL/GenBank/DDBJ databases">
        <title>Crenobacter cavernae sp. nov., isolated from a karst cave.</title>
        <authorList>
            <person name="Zhu H."/>
        </authorList>
    </citation>
    <scope>NUCLEOTIDE SEQUENCE [LARGE SCALE GENOMIC DNA]</scope>
    <source>
        <strain evidence="1 2">K1W11S-77</strain>
    </source>
</reference>
<dbReference type="AlphaFoldDB" id="A0A345Y9T8"/>
<dbReference type="OrthoDB" id="8594048at2"/>
<organism evidence="1 2">
    <name type="scientific">Crenobacter cavernae</name>
    <dbReference type="NCBI Taxonomy" id="2290923"/>
    <lineage>
        <taxon>Bacteria</taxon>
        <taxon>Pseudomonadati</taxon>
        <taxon>Pseudomonadota</taxon>
        <taxon>Betaproteobacteria</taxon>
        <taxon>Neisseriales</taxon>
        <taxon>Neisseriaceae</taxon>
        <taxon>Crenobacter</taxon>
    </lineage>
</organism>
<sequence length="205" mass="21501">MPHDAETLKQAHEALGRFFQQYPKVFAMVQQRIIEDGPGFLDALALRALDDERAGRLDAMPADSENAPVVFNSATEIGVSNAQADSRPTRRFLRPSHTIGASSSMAGRGGRAFGLAGSLCAGTPIPPCACHPRLASGGGFDTAQEATMPRTISRALAHLFPVFAVPVSTLPTLAEARALAALLVSRGRRAVIQPAAAGFTVAEVA</sequence>
<evidence type="ECO:0000313" key="1">
    <source>
        <dbReference type="EMBL" id="AXK40690.1"/>
    </source>
</evidence>
<dbReference type="Proteomes" id="UP000254537">
    <property type="component" value="Chromosome"/>
</dbReference>
<dbReference type="KEGG" id="ccah:DWG20_15365"/>
<dbReference type="RefSeq" id="WP_115434617.1">
    <property type="nucleotide sequence ID" value="NZ_CP031337.1"/>
</dbReference>
<dbReference type="EMBL" id="CP031337">
    <property type="protein sequence ID" value="AXK40690.1"/>
    <property type="molecule type" value="Genomic_DNA"/>
</dbReference>